<sequence length="443" mass="50586">MNHDQQPTMSTSTGTVCPALTLPVEITSEIFLCCASPTSVTSEIWNPFNNLPVLLTQICREWRLIALSTPKLWSDIHLQFGGRYGRRTGHIDLWWVSFLEAWFSRAQDQPLTMVISNLNHPDPDEGLVTLLDSYRRQWRDLTIKLPFDQFYRFAPNEELPMLERLALDTNRIPRVVQIPITTFQDAPKLNHVFLGRHFRPSHFTLPWLQLTSIELTAALAEDCLECLRQAPRLVTCSFDIQAGGQFLTPVSPLPRLISLTLSGATPTAIFPFTTMPGIEELNLVGRSLSRDELIHLNFFMSRCSCRLRRLRLHFISEILTTPAIELLEALPSLESLELAATEASTIATLFSSLCRQSFLPQLQYLSLSHHRISDGNMRVMFEGMALLLVRRCVATPEHVQLQSFFLEIESEQTAPPPWVRQRLQELVAQGMVLDIGNRRERWT</sequence>
<dbReference type="OrthoDB" id="2886770at2759"/>
<dbReference type="Gene3D" id="3.80.10.10">
    <property type="entry name" value="Ribonuclease Inhibitor"/>
    <property type="match status" value="1"/>
</dbReference>
<dbReference type="Proteomes" id="UP000623467">
    <property type="component" value="Unassembled WGS sequence"/>
</dbReference>
<proteinExistence type="predicted"/>
<reference evidence="1" key="1">
    <citation type="submission" date="2020-05" db="EMBL/GenBank/DDBJ databases">
        <title>Mycena genomes resolve the evolution of fungal bioluminescence.</title>
        <authorList>
            <person name="Tsai I.J."/>
        </authorList>
    </citation>
    <scope>NUCLEOTIDE SEQUENCE</scope>
    <source>
        <strain evidence="1">160909Yilan</strain>
    </source>
</reference>
<dbReference type="AlphaFoldDB" id="A0A8H7DFS9"/>
<gene>
    <name evidence="1" type="ORF">MSAN_00594100</name>
</gene>
<evidence type="ECO:0000313" key="1">
    <source>
        <dbReference type="EMBL" id="KAF7373824.1"/>
    </source>
</evidence>
<name>A0A8H7DFS9_9AGAR</name>
<dbReference type="EMBL" id="JACAZH010000003">
    <property type="protein sequence ID" value="KAF7373824.1"/>
    <property type="molecule type" value="Genomic_DNA"/>
</dbReference>
<accession>A0A8H7DFS9</accession>
<evidence type="ECO:0000313" key="2">
    <source>
        <dbReference type="Proteomes" id="UP000623467"/>
    </source>
</evidence>
<dbReference type="SUPFAM" id="SSF52047">
    <property type="entry name" value="RNI-like"/>
    <property type="match status" value="1"/>
</dbReference>
<dbReference type="InterPro" id="IPR032675">
    <property type="entry name" value="LRR_dom_sf"/>
</dbReference>
<comment type="caution">
    <text evidence="1">The sequence shown here is derived from an EMBL/GenBank/DDBJ whole genome shotgun (WGS) entry which is preliminary data.</text>
</comment>
<keyword evidence="2" id="KW-1185">Reference proteome</keyword>
<protein>
    <submittedName>
        <fullName evidence="1">F-box domain-containing protein</fullName>
    </submittedName>
</protein>
<organism evidence="1 2">
    <name type="scientific">Mycena sanguinolenta</name>
    <dbReference type="NCBI Taxonomy" id="230812"/>
    <lineage>
        <taxon>Eukaryota</taxon>
        <taxon>Fungi</taxon>
        <taxon>Dikarya</taxon>
        <taxon>Basidiomycota</taxon>
        <taxon>Agaricomycotina</taxon>
        <taxon>Agaricomycetes</taxon>
        <taxon>Agaricomycetidae</taxon>
        <taxon>Agaricales</taxon>
        <taxon>Marasmiineae</taxon>
        <taxon>Mycenaceae</taxon>
        <taxon>Mycena</taxon>
    </lineage>
</organism>